<evidence type="ECO:0000313" key="4">
    <source>
        <dbReference type="EMBL" id="GGD96271.1"/>
    </source>
</evidence>
<dbReference type="InterPro" id="IPR007621">
    <property type="entry name" value="TPM_dom"/>
</dbReference>
<comment type="caution">
    <text evidence="4">The sequence shown here is derived from an EMBL/GenBank/DDBJ whole genome shotgun (WGS) entry which is preliminary data.</text>
</comment>
<feature type="domain" description="TPM" evidence="3">
    <location>
        <begin position="31"/>
        <end position="154"/>
    </location>
</feature>
<evidence type="ECO:0000313" key="5">
    <source>
        <dbReference type="Proteomes" id="UP000619041"/>
    </source>
</evidence>
<dbReference type="EMBL" id="BMKL01000001">
    <property type="protein sequence ID" value="GGD96271.1"/>
    <property type="molecule type" value="Genomic_DNA"/>
</dbReference>
<keyword evidence="2" id="KW-0732">Signal</keyword>
<dbReference type="Proteomes" id="UP000619041">
    <property type="component" value="Unassembled WGS sequence"/>
</dbReference>
<dbReference type="Pfam" id="PF04536">
    <property type="entry name" value="TPM_phosphatase"/>
    <property type="match status" value="1"/>
</dbReference>
<evidence type="ECO:0000256" key="2">
    <source>
        <dbReference type="SAM" id="SignalP"/>
    </source>
</evidence>
<name>A0ABQ1S974_9SPHN</name>
<dbReference type="PANTHER" id="PTHR30373">
    <property type="entry name" value="UPF0603 PROTEIN YGCG"/>
    <property type="match status" value="1"/>
</dbReference>
<sequence length="269" mass="27685">MRALALVLAWLAAFIASPAVAQEFPALTGRVVDAANIIPPAVEAELDAKLTAFETRTQRQFVVATVPSLDGYEISDYGYRLGRKWGIGDKERNDGVILLVAPSERKVRIEVGYGLEPVLTDGYSALIVQNTILPAFKAGDMPGGIVAGTDAIIKQLELPADEAAKVAQAAETQAAQSEGGFPLGAILWIAFLLFFFILPMLGRRGGRHYRGRGGMGGAVGNIILWEALNAAARSGRHGGGWGGGGGGFGGGGFGGGGGSFGGGGASGGW</sequence>
<organism evidence="4 5">
    <name type="scientific">Tsuneonella deserti</name>
    <dbReference type="NCBI Taxonomy" id="2035528"/>
    <lineage>
        <taxon>Bacteria</taxon>
        <taxon>Pseudomonadati</taxon>
        <taxon>Pseudomonadota</taxon>
        <taxon>Alphaproteobacteria</taxon>
        <taxon>Sphingomonadales</taxon>
        <taxon>Erythrobacteraceae</taxon>
        <taxon>Tsuneonella</taxon>
    </lineage>
</organism>
<reference evidence="5" key="1">
    <citation type="journal article" date="2019" name="Int. J. Syst. Evol. Microbiol.">
        <title>The Global Catalogue of Microorganisms (GCM) 10K type strain sequencing project: providing services to taxonomists for standard genome sequencing and annotation.</title>
        <authorList>
            <consortium name="The Broad Institute Genomics Platform"/>
            <consortium name="The Broad Institute Genome Sequencing Center for Infectious Disease"/>
            <person name="Wu L."/>
            <person name="Ma J."/>
        </authorList>
    </citation>
    <scope>NUCLEOTIDE SEQUENCE [LARGE SCALE GENOMIC DNA]</scope>
    <source>
        <strain evidence="5">CGMCC 1.15959</strain>
    </source>
</reference>
<feature type="signal peptide" evidence="2">
    <location>
        <begin position="1"/>
        <end position="21"/>
    </location>
</feature>
<keyword evidence="1" id="KW-1133">Transmembrane helix</keyword>
<feature type="chain" id="PRO_5046179932" description="TPM domain-containing protein" evidence="2">
    <location>
        <begin position="22"/>
        <end position="269"/>
    </location>
</feature>
<keyword evidence="5" id="KW-1185">Reference proteome</keyword>
<evidence type="ECO:0000259" key="3">
    <source>
        <dbReference type="Pfam" id="PF04536"/>
    </source>
</evidence>
<dbReference type="PANTHER" id="PTHR30373:SF2">
    <property type="entry name" value="UPF0603 PROTEIN YGCG"/>
    <property type="match status" value="1"/>
</dbReference>
<keyword evidence="1" id="KW-0472">Membrane</keyword>
<keyword evidence="1" id="KW-0812">Transmembrane</keyword>
<dbReference type="Gene3D" id="3.10.310.50">
    <property type="match status" value="1"/>
</dbReference>
<proteinExistence type="predicted"/>
<accession>A0ABQ1S974</accession>
<feature type="transmembrane region" description="Helical" evidence="1">
    <location>
        <begin position="181"/>
        <end position="202"/>
    </location>
</feature>
<protein>
    <recommendedName>
        <fullName evidence="3">TPM domain-containing protein</fullName>
    </recommendedName>
</protein>
<gene>
    <name evidence="4" type="ORF">GCM10011515_15210</name>
</gene>
<dbReference type="RefSeq" id="WP_188644591.1">
    <property type="nucleotide sequence ID" value="NZ_BMKL01000001.1"/>
</dbReference>
<evidence type="ECO:0000256" key="1">
    <source>
        <dbReference type="SAM" id="Phobius"/>
    </source>
</evidence>